<protein>
    <submittedName>
        <fullName evidence="1">Uncharacterized protein</fullName>
    </submittedName>
</protein>
<evidence type="ECO:0000313" key="2">
    <source>
        <dbReference type="Proteomes" id="UP000005837"/>
    </source>
</evidence>
<dbReference type="HOGENOM" id="CLU_3199229_0_0_4"/>
<gene>
    <name evidence="1" type="ORF">EIKCOROL_01341</name>
</gene>
<evidence type="ECO:0000313" key="1">
    <source>
        <dbReference type="EMBL" id="EEG23950.1"/>
    </source>
</evidence>
<sequence length="45" mass="5511">MVWNIRHGGKSELKMAYFNILRRRERLPENMDSNEVKNLSARFFR</sequence>
<organism evidence="1 2">
    <name type="scientific">Eikenella corrodens ATCC 23834</name>
    <dbReference type="NCBI Taxonomy" id="546274"/>
    <lineage>
        <taxon>Bacteria</taxon>
        <taxon>Pseudomonadati</taxon>
        <taxon>Pseudomonadota</taxon>
        <taxon>Betaproteobacteria</taxon>
        <taxon>Neisseriales</taxon>
        <taxon>Neisseriaceae</taxon>
        <taxon>Eikenella</taxon>
    </lineage>
</organism>
<proteinExistence type="predicted"/>
<dbReference type="AlphaFoldDB" id="C0DVF3"/>
<dbReference type="EMBL" id="ACEA01000022">
    <property type="protein sequence ID" value="EEG23950.1"/>
    <property type="molecule type" value="Genomic_DNA"/>
</dbReference>
<dbReference type="Proteomes" id="UP000005837">
    <property type="component" value="Unassembled WGS sequence"/>
</dbReference>
<name>C0DVF3_EIKCO</name>
<accession>C0DVF3</accession>
<reference evidence="1 2" key="1">
    <citation type="submission" date="2009-01" db="EMBL/GenBank/DDBJ databases">
        <authorList>
            <person name="Fulton L."/>
            <person name="Clifton S."/>
            <person name="Chinwalla A.T."/>
            <person name="Mitreva M."/>
            <person name="Sodergren E."/>
            <person name="Weinstock G."/>
            <person name="Clifton S."/>
            <person name="Dooling D.J."/>
            <person name="Fulton B."/>
            <person name="Minx P."/>
            <person name="Pepin K.H."/>
            <person name="Johnson M."/>
            <person name="Bhonagiri V."/>
            <person name="Nash W.E."/>
            <person name="Mardis E.R."/>
            <person name="Wilson R.K."/>
        </authorList>
    </citation>
    <scope>NUCLEOTIDE SEQUENCE [LARGE SCALE GENOMIC DNA]</scope>
    <source>
        <strain evidence="1 2">ATCC 23834</strain>
    </source>
</reference>
<comment type="caution">
    <text evidence="1">The sequence shown here is derived from an EMBL/GenBank/DDBJ whole genome shotgun (WGS) entry which is preliminary data.</text>
</comment>